<comment type="caution">
    <text evidence="1">The sequence shown here is derived from an EMBL/GenBank/DDBJ whole genome shotgun (WGS) entry which is preliminary data.</text>
</comment>
<organism evidence="1 2">
    <name type="scientific">Scutellospora calospora</name>
    <dbReference type="NCBI Taxonomy" id="85575"/>
    <lineage>
        <taxon>Eukaryota</taxon>
        <taxon>Fungi</taxon>
        <taxon>Fungi incertae sedis</taxon>
        <taxon>Mucoromycota</taxon>
        <taxon>Glomeromycotina</taxon>
        <taxon>Glomeromycetes</taxon>
        <taxon>Diversisporales</taxon>
        <taxon>Gigasporaceae</taxon>
        <taxon>Scutellospora</taxon>
    </lineage>
</organism>
<protein>
    <submittedName>
        <fullName evidence="1">1190_t:CDS:1</fullName>
    </submittedName>
</protein>
<evidence type="ECO:0000313" key="1">
    <source>
        <dbReference type="EMBL" id="CAG8490746.1"/>
    </source>
</evidence>
<sequence length="63" mass="7428">MSQQLTINTLKPVYNLIELELDDYEKNDLVLDIIYDLNLFFENSTNCTCCQTIRQKDLEPTLK</sequence>
<dbReference type="Proteomes" id="UP000789860">
    <property type="component" value="Unassembled WGS sequence"/>
</dbReference>
<reference evidence="1" key="1">
    <citation type="submission" date="2021-06" db="EMBL/GenBank/DDBJ databases">
        <authorList>
            <person name="Kallberg Y."/>
            <person name="Tangrot J."/>
            <person name="Rosling A."/>
        </authorList>
    </citation>
    <scope>NUCLEOTIDE SEQUENCE</scope>
    <source>
        <strain evidence="1">AU212A</strain>
    </source>
</reference>
<accession>A0ACA9KSJ7</accession>
<gene>
    <name evidence="1" type="ORF">SCALOS_LOCUS2816</name>
</gene>
<feature type="non-terminal residue" evidence="1">
    <location>
        <position position="63"/>
    </location>
</feature>
<name>A0ACA9KSJ7_9GLOM</name>
<dbReference type="EMBL" id="CAJVPM010002685">
    <property type="protein sequence ID" value="CAG8490746.1"/>
    <property type="molecule type" value="Genomic_DNA"/>
</dbReference>
<keyword evidence="2" id="KW-1185">Reference proteome</keyword>
<evidence type="ECO:0000313" key="2">
    <source>
        <dbReference type="Proteomes" id="UP000789860"/>
    </source>
</evidence>
<proteinExistence type="predicted"/>